<keyword evidence="2" id="KW-0813">Transport</keyword>
<evidence type="ECO:0000256" key="7">
    <source>
        <dbReference type="ARBA" id="ARBA00023136"/>
    </source>
</evidence>
<dbReference type="PANTHER" id="PTHR43166:SF6">
    <property type="entry name" value="PHOSPHONATES IMPORT ATP-BINDING PROTEIN PHNC"/>
    <property type="match status" value="1"/>
</dbReference>
<feature type="domain" description="ABC transporter" evidence="8">
    <location>
        <begin position="25"/>
        <end position="273"/>
    </location>
</feature>
<organism evidence="9 10">
    <name type="scientific">Yersinia intermedia</name>
    <dbReference type="NCBI Taxonomy" id="631"/>
    <lineage>
        <taxon>Bacteria</taxon>
        <taxon>Pseudomonadati</taxon>
        <taxon>Pseudomonadota</taxon>
        <taxon>Gammaproteobacteria</taxon>
        <taxon>Enterobacterales</taxon>
        <taxon>Yersiniaceae</taxon>
        <taxon>Yersinia</taxon>
    </lineage>
</organism>
<dbReference type="PANTHER" id="PTHR43166">
    <property type="entry name" value="AMINO ACID IMPORT ATP-BINDING PROTEIN"/>
    <property type="match status" value="1"/>
</dbReference>
<dbReference type="InterPro" id="IPR003593">
    <property type="entry name" value="AAA+_ATPase"/>
</dbReference>
<evidence type="ECO:0000259" key="8">
    <source>
        <dbReference type="PROSITE" id="PS50893"/>
    </source>
</evidence>
<protein>
    <submittedName>
        <fullName evidence="9">Putative ABC transport ATP-binding subunit</fullName>
        <ecNumber evidence="9">3.6.3.27</ecNumber>
    </submittedName>
</protein>
<sequence length="278" mass="30957">MGQALRKFTVADYPAMVPEARKKVLAVKGLVKTYKSQHRVLDDINFELYAGEFVAIIGRSGAGKSTLLHVLNGTIPSSAGEIINYHDNGDTQNIAALTAKQMRQWRAKCGMIFQDFCLVPRLDVMTNVLLGRLSYTSTLKSFFKIFAEQDRARAIELLQWLNMLPHALQRAENLSGGQMQRVAICRAMMQNPSILLADEPVASLDPKNTTRIMNTLQKISENDIAVVVNLHSVDLVKDYCTRVIGIAHGRIVYDGPPSQLNDAIIQDIYSDESTDLLH</sequence>
<dbReference type="EC" id="3.6.3.27" evidence="9"/>
<keyword evidence="9" id="KW-0378">Hydrolase</keyword>
<dbReference type="InterPro" id="IPR003439">
    <property type="entry name" value="ABC_transporter-like_ATP-bd"/>
</dbReference>
<evidence type="ECO:0000256" key="4">
    <source>
        <dbReference type="ARBA" id="ARBA00022741"/>
    </source>
</evidence>
<dbReference type="AlphaFoldDB" id="A0A0H5LQ42"/>
<dbReference type="InterPro" id="IPR027417">
    <property type="entry name" value="P-loop_NTPase"/>
</dbReference>
<dbReference type="SMART" id="SM00382">
    <property type="entry name" value="AAA"/>
    <property type="match status" value="1"/>
</dbReference>
<keyword evidence="4" id="KW-0547">Nucleotide-binding</keyword>
<comment type="subcellular location">
    <subcellularLocation>
        <location evidence="1">Cell inner membrane</location>
        <topology evidence="1">Peripheral membrane protein</topology>
    </subcellularLocation>
</comment>
<dbReference type="CDD" id="cd03256">
    <property type="entry name" value="ABC_PhnC_transporter"/>
    <property type="match status" value="1"/>
</dbReference>
<name>A0A0H5LQ42_YERIN</name>
<dbReference type="GeneID" id="61815271"/>
<evidence type="ECO:0000256" key="3">
    <source>
        <dbReference type="ARBA" id="ARBA00022475"/>
    </source>
</evidence>
<reference evidence="10" key="1">
    <citation type="submission" date="2015-03" db="EMBL/GenBank/DDBJ databases">
        <authorList>
            <consortium name="Pathogen Informatics"/>
        </authorList>
    </citation>
    <scope>NUCLEOTIDE SEQUENCE [LARGE SCALE GENOMIC DNA]</scope>
    <source>
        <strain evidence="10">R148</strain>
    </source>
</reference>
<proteinExistence type="predicted"/>
<dbReference type="EMBL" id="CWJI01000001">
    <property type="protein sequence ID" value="CRY53178.1"/>
    <property type="molecule type" value="Genomic_DNA"/>
</dbReference>
<dbReference type="InterPro" id="IPR017871">
    <property type="entry name" value="ABC_transporter-like_CS"/>
</dbReference>
<dbReference type="SUPFAM" id="SSF52540">
    <property type="entry name" value="P-loop containing nucleoside triphosphate hydrolases"/>
    <property type="match status" value="1"/>
</dbReference>
<keyword evidence="3" id="KW-1003">Cell membrane</keyword>
<keyword evidence="6" id="KW-1278">Translocase</keyword>
<dbReference type="Gene3D" id="3.40.50.300">
    <property type="entry name" value="P-loop containing nucleotide triphosphate hydrolases"/>
    <property type="match status" value="1"/>
</dbReference>
<dbReference type="InterPro" id="IPR012693">
    <property type="entry name" value="ABC_transpr_PhnC"/>
</dbReference>
<dbReference type="GO" id="GO:0015416">
    <property type="term" value="F:ABC-type phosphonate transporter activity"/>
    <property type="evidence" value="ECO:0007669"/>
    <property type="project" value="InterPro"/>
</dbReference>
<evidence type="ECO:0000313" key="9">
    <source>
        <dbReference type="EMBL" id="CRY53178.1"/>
    </source>
</evidence>
<dbReference type="GO" id="GO:0016887">
    <property type="term" value="F:ATP hydrolysis activity"/>
    <property type="evidence" value="ECO:0007669"/>
    <property type="project" value="InterPro"/>
</dbReference>
<dbReference type="GO" id="GO:0005524">
    <property type="term" value="F:ATP binding"/>
    <property type="evidence" value="ECO:0007669"/>
    <property type="project" value="UniProtKB-KW"/>
</dbReference>
<evidence type="ECO:0000313" key="10">
    <source>
        <dbReference type="Proteomes" id="UP000043316"/>
    </source>
</evidence>
<dbReference type="PROSITE" id="PS00211">
    <property type="entry name" value="ABC_TRANSPORTER_1"/>
    <property type="match status" value="1"/>
</dbReference>
<evidence type="ECO:0000256" key="2">
    <source>
        <dbReference type="ARBA" id="ARBA00022448"/>
    </source>
</evidence>
<accession>A0A0H5LQ42</accession>
<dbReference type="GO" id="GO:0005886">
    <property type="term" value="C:plasma membrane"/>
    <property type="evidence" value="ECO:0007669"/>
    <property type="project" value="UniProtKB-SubCell"/>
</dbReference>
<dbReference type="NCBIfam" id="TIGR02315">
    <property type="entry name" value="ABC_phnC"/>
    <property type="match status" value="1"/>
</dbReference>
<dbReference type="InterPro" id="IPR050086">
    <property type="entry name" value="MetN_ABC_transporter-like"/>
</dbReference>
<evidence type="ECO:0000256" key="5">
    <source>
        <dbReference type="ARBA" id="ARBA00022840"/>
    </source>
</evidence>
<dbReference type="PROSITE" id="PS50893">
    <property type="entry name" value="ABC_TRANSPORTER_2"/>
    <property type="match status" value="1"/>
</dbReference>
<evidence type="ECO:0000256" key="1">
    <source>
        <dbReference type="ARBA" id="ARBA00004417"/>
    </source>
</evidence>
<dbReference type="RefSeq" id="WP_019210637.1">
    <property type="nucleotide sequence ID" value="NZ_CWJI01000001.1"/>
</dbReference>
<keyword evidence="5 9" id="KW-0067">ATP-binding</keyword>
<keyword evidence="7" id="KW-0472">Membrane</keyword>
<dbReference type="Pfam" id="PF00005">
    <property type="entry name" value="ABC_tran"/>
    <property type="match status" value="1"/>
</dbReference>
<dbReference type="Proteomes" id="UP000043316">
    <property type="component" value="Unassembled WGS sequence"/>
</dbReference>
<evidence type="ECO:0000256" key="6">
    <source>
        <dbReference type="ARBA" id="ARBA00022967"/>
    </source>
</evidence>
<gene>
    <name evidence="9" type="primary">phnC</name>
    <name evidence="9" type="ORF">ERS008476_00061</name>
</gene>